<dbReference type="AlphaFoldDB" id="A0A829GUM3"/>
<comment type="caution">
    <text evidence="1">The sequence shown here is derived from an EMBL/GenBank/DDBJ whole genome shotgun (WGS) entry which is preliminary data.</text>
</comment>
<proteinExistence type="predicted"/>
<accession>A0A829GUM3</accession>
<sequence>MQNKKTDAYRVGLFILKDRSLARLESGA</sequence>
<evidence type="ECO:0000313" key="2">
    <source>
        <dbReference type="Proteomes" id="UP000014285"/>
    </source>
</evidence>
<name>A0A829GUM3_LACPA</name>
<gene>
    <name evidence="1" type="ORF">Lpl14_11032</name>
</gene>
<dbReference type="EMBL" id="ANKB01000042">
    <property type="protein sequence ID" value="EPC64015.1"/>
    <property type="molecule type" value="Genomic_DNA"/>
</dbReference>
<evidence type="ECO:0000313" key="1">
    <source>
        <dbReference type="EMBL" id="EPC64015.1"/>
    </source>
</evidence>
<organism evidence="1 2">
    <name type="scientific">Lacticaseibacillus paracasei subsp. tolerans Lpl14</name>
    <dbReference type="NCBI Taxonomy" id="1256229"/>
    <lineage>
        <taxon>Bacteria</taxon>
        <taxon>Bacillati</taxon>
        <taxon>Bacillota</taxon>
        <taxon>Bacilli</taxon>
        <taxon>Lactobacillales</taxon>
        <taxon>Lactobacillaceae</taxon>
        <taxon>Lacticaseibacillus</taxon>
    </lineage>
</organism>
<protein>
    <submittedName>
        <fullName evidence="1">Uncharacterized protein</fullName>
    </submittedName>
</protein>
<reference evidence="1 2" key="1">
    <citation type="journal article" date="2013" name="PLoS ONE">
        <title>Lactobacillus paracasei comparative genomics: towards species pan-genome definition and exploitation of diversity.</title>
        <authorList>
            <person name="Smokvina T."/>
            <person name="Wels M."/>
            <person name="Polka J."/>
            <person name="Chervaux C."/>
            <person name="Brisse S."/>
            <person name="Boekhorst J."/>
            <person name="van Hylckama Vlieg J.E."/>
            <person name="Siezen R.J."/>
        </authorList>
    </citation>
    <scope>NUCLEOTIDE SEQUENCE [LARGE SCALE GENOMIC DNA]</scope>
    <source>
        <strain evidence="1 2">Lpl14</strain>
    </source>
</reference>
<dbReference type="Proteomes" id="UP000014285">
    <property type="component" value="Unassembled WGS sequence"/>
</dbReference>